<dbReference type="PANTHER" id="PTHR47473">
    <property type="entry name" value="BTA1P"/>
    <property type="match status" value="1"/>
</dbReference>
<dbReference type="RefSeq" id="WP_207087941.1">
    <property type="nucleotide sequence ID" value="NZ_JAFLQW010000273.1"/>
</dbReference>
<dbReference type="Proteomes" id="UP000664844">
    <property type="component" value="Unassembled WGS sequence"/>
</dbReference>
<protein>
    <submittedName>
        <fullName evidence="1">DUF3419 family protein</fullName>
    </submittedName>
</protein>
<dbReference type="Pfam" id="PF11899">
    <property type="entry name" value="DUF3419"/>
    <property type="match status" value="1"/>
</dbReference>
<evidence type="ECO:0000313" key="2">
    <source>
        <dbReference type="Proteomes" id="UP000664844"/>
    </source>
</evidence>
<dbReference type="InterPro" id="IPR021829">
    <property type="entry name" value="DUF3419"/>
</dbReference>
<organism evidence="1 2">
    <name type="scientific">Phormidium pseudopriestleyi FRX01</name>
    <dbReference type="NCBI Taxonomy" id="1759528"/>
    <lineage>
        <taxon>Bacteria</taxon>
        <taxon>Bacillati</taxon>
        <taxon>Cyanobacteriota</taxon>
        <taxon>Cyanophyceae</taxon>
        <taxon>Oscillatoriophycideae</taxon>
        <taxon>Oscillatoriales</taxon>
        <taxon>Oscillatoriaceae</taxon>
        <taxon>Phormidium</taxon>
    </lineage>
</organism>
<keyword evidence="2" id="KW-1185">Reference proteome</keyword>
<comment type="caution">
    <text evidence="1">The sequence shown here is derived from an EMBL/GenBank/DDBJ whole genome shotgun (WGS) entry which is preliminary data.</text>
</comment>
<accession>A0ABS3FQM1</accession>
<gene>
    <name evidence="1" type="ORF">J0895_09920</name>
</gene>
<proteinExistence type="predicted"/>
<evidence type="ECO:0000313" key="1">
    <source>
        <dbReference type="EMBL" id="MBO0349417.1"/>
    </source>
</evidence>
<dbReference type="PANTHER" id="PTHR47473:SF1">
    <property type="entry name" value="METHYLTRANSFERASE DOMAIN-CONTAINING PROTEIN"/>
    <property type="match status" value="1"/>
</dbReference>
<dbReference type="EMBL" id="JAFLQW010000273">
    <property type="protein sequence ID" value="MBO0349417.1"/>
    <property type="molecule type" value="Genomic_DNA"/>
</dbReference>
<reference evidence="1 2" key="1">
    <citation type="submission" date="2021-03" db="EMBL/GenBank/DDBJ databases">
        <title>Metabolic Capacity of the Antarctic Cyanobacterium Phormidium pseudopriestleyi that Sustains Oxygenic Photosynthesis in the Presence of Hydrogen Sulfide.</title>
        <authorList>
            <person name="Lumian J.E."/>
            <person name="Jungblut A.D."/>
            <person name="Dillon M.L."/>
            <person name="Hawes I."/>
            <person name="Doran P.T."/>
            <person name="Mackey T.J."/>
            <person name="Dick G.J."/>
            <person name="Grettenberger C.L."/>
            <person name="Sumner D.Y."/>
        </authorList>
    </citation>
    <scope>NUCLEOTIDE SEQUENCE [LARGE SCALE GENOMIC DNA]</scope>
    <source>
        <strain evidence="1 2">FRX01</strain>
    </source>
</reference>
<name>A0ABS3FQM1_9CYAN</name>
<sequence length="361" mass="39844">MQRLENSTASEISFSQVPEDPRIELSVVERLGECQENLLRVLVVASGGCTALSLLASPMVGQIEAVDSNPAQLHLVELRRQALLHLPLFDQMALIGADRTTRERERLDLYKELRPYLPEATLSFWDARLEQIVQGINQVGRFETLTTQLSAQFSALGLDPLHDPAQSLAHPGWQDLVESIFTPEELVNIFGEIPVKEWQGLSFGEHFAQRLAVALNKMPPQENYFMTQLFANSYAEGLKGVPVYLQGLAQGTILALGTHRLKLHSGQFLEKVVELGQAGGFDLISMSNFGDGMAPDELTGAIATITQQLNPGGALIGRRLKGNYDLGALMGQSLQVDREWSARLLGMERSYLYEEVVVGFA</sequence>